<dbReference type="Gramene" id="TuG1812S0000643900.01.T01">
    <property type="protein sequence ID" value="TuG1812S0000643900.01.T01"/>
    <property type="gene ID" value="TuG1812S0000643900.01"/>
</dbReference>
<reference evidence="2" key="1">
    <citation type="journal article" date="2013" name="Nature">
        <title>Draft genome of the wheat A-genome progenitor Triticum urartu.</title>
        <authorList>
            <person name="Ling H.Q."/>
            <person name="Zhao S."/>
            <person name="Liu D."/>
            <person name="Wang J."/>
            <person name="Sun H."/>
            <person name="Zhang C."/>
            <person name="Fan H."/>
            <person name="Li D."/>
            <person name="Dong L."/>
            <person name="Tao Y."/>
            <person name="Gao C."/>
            <person name="Wu H."/>
            <person name="Li Y."/>
            <person name="Cui Y."/>
            <person name="Guo X."/>
            <person name="Zheng S."/>
            <person name="Wang B."/>
            <person name="Yu K."/>
            <person name="Liang Q."/>
            <person name="Yang W."/>
            <person name="Lou X."/>
            <person name="Chen J."/>
            <person name="Feng M."/>
            <person name="Jian J."/>
            <person name="Zhang X."/>
            <person name="Luo G."/>
            <person name="Jiang Y."/>
            <person name="Liu J."/>
            <person name="Wang Z."/>
            <person name="Sha Y."/>
            <person name="Zhang B."/>
            <person name="Wu H."/>
            <person name="Tang D."/>
            <person name="Shen Q."/>
            <person name="Xue P."/>
            <person name="Zou S."/>
            <person name="Wang X."/>
            <person name="Liu X."/>
            <person name="Wang F."/>
            <person name="Yang Y."/>
            <person name="An X."/>
            <person name="Dong Z."/>
            <person name="Zhang K."/>
            <person name="Zhang X."/>
            <person name="Luo M.C."/>
            <person name="Dvorak J."/>
            <person name="Tong Y."/>
            <person name="Wang J."/>
            <person name="Yang H."/>
            <person name="Li Z."/>
            <person name="Wang D."/>
            <person name="Zhang A."/>
            <person name="Wang J."/>
        </authorList>
    </citation>
    <scope>NUCLEOTIDE SEQUENCE</scope>
    <source>
        <strain evidence="2">cv. G1812</strain>
    </source>
</reference>
<sequence>MAPLSPPFSKAMISGVSSVMVICFIPCLSRLQAYPMLRAVSVLSPVSTHILMPALASLSMQLVTPFCSLSSTAAAPNRIKSLSIKSVASSISSSRSALTEFLAAVKFLSNLVYSISSS</sequence>
<dbReference type="AlphaFoldDB" id="A0A8R7RAJ2"/>
<keyword evidence="2" id="KW-1185">Reference proteome</keyword>
<reference evidence="1" key="2">
    <citation type="submission" date="2022-06" db="UniProtKB">
        <authorList>
            <consortium name="EnsemblPlants"/>
        </authorList>
    </citation>
    <scope>IDENTIFICATION</scope>
</reference>
<evidence type="ECO:0000313" key="2">
    <source>
        <dbReference type="Proteomes" id="UP000015106"/>
    </source>
</evidence>
<organism evidence="1 2">
    <name type="scientific">Triticum urartu</name>
    <name type="common">Red wild einkorn</name>
    <name type="synonym">Crithodium urartu</name>
    <dbReference type="NCBI Taxonomy" id="4572"/>
    <lineage>
        <taxon>Eukaryota</taxon>
        <taxon>Viridiplantae</taxon>
        <taxon>Streptophyta</taxon>
        <taxon>Embryophyta</taxon>
        <taxon>Tracheophyta</taxon>
        <taxon>Spermatophyta</taxon>
        <taxon>Magnoliopsida</taxon>
        <taxon>Liliopsida</taxon>
        <taxon>Poales</taxon>
        <taxon>Poaceae</taxon>
        <taxon>BOP clade</taxon>
        <taxon>Pooideae</taxon>
        <taxon>Triticodae</taxon>
        <taxon>Triticeae</taxon>
        <taxon>Triticinae</taxon>
        <taxon>Triticum</taxon>
    </lineage>
</organism>
<accession>A0A8R7RAJ2</accession>
<dbReference type="Proteomes" id="UP000015106">
    <property type="component" value="Unassembled WGS sequence"/>
</dbReference>
<dbReference type="EnsemblPlants" id="TuG1812S0000643900.01.T01">
    <property type="protein sequence ID" value="TuG1812S0000643900.01.T01"/>
    <property type="gene ID" value="TuG1812S0000643900.01"/>
</dbReference>
<evidence type="ECO:0000313" key="1">
    <source>
        <dbReference type="EnsemblPlants" id="TuG1812S0000643900.01.T01"/>
    </source>
</evidence>
<proteinExistence type="predicted"/>
<name>A0A8R7RAJ2_TRIUA</name>
<protein>
    <submittedName>
        <fullName evidence="1">Uncharacterized protein</fullName>
    </submittedName>
</protein>